<dbReference type="Pfam" id="PF03460">
    <property type="entry name" value="NIR_SIR_ferr"/>
    <property type="match status" value="2"/>
</dbReference>
<feature type="compositionally biased region" description="Polar residues" evidence="7">
    <location>
        <begin position="1"/>
        <end position="14"/>
    </location>
</feature>
<dbReference type="AlphaFoldDB" id="A0A640UTP7"/>
<feature type="region of interest" description="Disordered" evidence="7">
    <location>
        <begin position="1"/>
        <end position="25"/>
    </location>
</feature>
<evidence type="ECO:0000256" key="7">
    <source>
        <dbReference type="SAM" id="MobiDB-lite"/>
    </source>
</evidence>
<dbReference type="GO" id="GO:0051539">
    <property type="term" value="F:4 iron, 4 sulfur cluster binding"/>
    <property type="evidence" value="ECO:0007669"/>
    <property type="project" value="UniProtKB-KW"/>
</dbReference>
<evidence type="ECO:0000256" key="6">
    <source>
        <dbReference type="ARBA" id="ARBA00023014"/>
    </source>
</evidence>
<organism evidence="9 10">
    <name type="scientific">Streptomyces tubercidicus</name>
    <dbReference type="NCBI Taxonomy" id="47759"/>
    <lineage>
        <taxon>Bacteria</taxon>
        <taxon>Bacillati</taxon>
        <taxon>Actinomycetota</taxon>
        <taxon>Actinomycetes</taxon>
        <taxon>Kitasatosporales</taxon>
        <taxon>Streptomycetaceae</taxon>
        <taxon>Streptomyces</taxon>
    </lineage>
</organism>
<dbReference type="Proteomes" id="UP000431826">
    <property type="component" value="Unassembled WGS sequence"/>
</dbReference>
<evidence type="ECO:0000313" key="10">
    <source>
        <dbReference type="Proteomes" id="UP000431826"/>
    </source>
</evidence>
<evidence type="ECO:0000256" key="3">
    <source>
        <dbReference type="ARBA" id="ARBA00022723"/>
    </source>
</evidence>
<proteinExistence type="predicted"/>
<dbReference type="InterPro" id="IPR051329">
    <property type="entry name" value="NIR_SIR_4Fe-4S"/>
</dbReference>
<feature type="domain" description="Nitrite/Sulfite reductase ferredoxin-like" evidence="8">
    <location>
        <begin position="136"/>
        <end position="183"/>
    </location>
</feature>
<name>A0A640UTP7_9ACTN</name>
<feature type="compositionally biased region" description="Pro residues" evidence="7">
    <location>
        <begin position="89"/>
        <end position="108"/>
    </location>
</feature>
<dbReference type="EMBL" id="BLIR01000001">
    <property type="protein sequence ID" value="GFE38754.1"/>
    <property type="molecule type" value="Genomic_DNA"/>
</dbReference>
<evidence type="ECO:0000256" key="1">
    <source>
        <dbReference type="ARBA" id="ARBA00022485"/>
    </source>
</evidence>
<feature type="domain" description="Nitrite/Sulfite reductase ferredoxin-like" evidence="8">
    <location>
        <begin position="402"/>
        <end position="462"/>
    </location>
</feature>
<dbReference type="GO" id="GO:0046872">
    <property type="term" value="F:metal ion binding"/>
    <property type="evidence" value="ECO:0007669"/>
    <property type="project" value="UniProtKB-KW"/>
</dbReference>
<dbReference type="PANTHER" id="PTHR32439">
    <property type="entry name" value="FERREDOXIN--NITRITE REDUCTASE, CHLOROPLASTIC"/>
    <property type="match status" value="1"/>
</dbReference>
<feature type="region of interest" description="Disordered" evidence="7">
    <location>
        <begin position="508"/>
        <end position="561"/>
    </location>
</feature>
<dbReference type="SUPFAM" id="SSF55124">
    <property type="entry name" value="Nitrite/Sulfite reductase N-terminal domain-like"/>
    <property type="match status" value="2"/>
</dbReference>
<evidence type="ECO:0000256" key="5">
    <source>
        <dbReference type="ARBA" id="ARBA00023004"/>
    </source>
</evidence>
<feature type="compositionally biased region" description="Low complexity" evidence="7">
    <location>
        <begin position="612"/>
        <end position="621"/>
    </location>
</feature>
<keyword evidence="10" id="KW-1185">Reference proteome</keyword>
<gene>
    <name evidence="9" type="ORF">Stube_34270</name>
</gene>
<evidence type="ECO:0000256" key="2">
    <source>
        <dbReference type="ARBA" id="ARBA00022617"/>
    </source>
</evidence>
<dbReference type="Gene3D" id="3.30.413.10">
    <property type="entry name" value="Sulfite Reductase Hemoprotein, domain 1"/>
    <property type="match status" value="1"/>
</dbReference>
<dbReference type="InterPro" id="IPR045854">
    <property type="entry name" value="NO2/SO3_Rdtase_4Fe4S_sf"/>
</dbReference>
<keyword evidence="1" id="KW-0004">4Fe-4S</keyword>
<reference evidence="9 10" key="1">
    <citation type="submission" date="2019-12" db="EMBL/GenBank/DDBJ databases">
        <title>Whole genome shotgun sequence of Streptomyces tubercidicus NBRC 13090.</title>
        <authorList>
            <person name="Ichikawa N."/>
            <person name="Kimura A."/>
            <person name="Kitahashi Y."/>
            <person name="Komaki H."/>
            <person name="Tamura T."/>
        </authorList>
    </citation>
    <scope>NUCLEOTIDE SEQUENCE [LARGE SCALE GENOMIC DNA]</scope>
    <source>
        <strain evidence="9 10">NBRC 13090</strain>
    </source>
</reference>
<keyword evidence="4" id="KW-0560">Oxidoreductase</keyword>
<accession>A0A640UTP7</accession>
<feature type="region of interest" description="Disordered" evidence="7">
    <location>
        <begin position="598"/>
        <end position="621"/>
    </location>
</feature>
<feature type="compositionally biased region" description="Pro residues" evidence="7">
    <location>
        <begin position="516"/>
        <end position="526"/>
    </location>
</feature>
<evidence type="ECO:0000256" key="4">
    <source>
        <dbReference type="ARBA" id="ARBA00023002"/>
    </source>
</evidence>
<feature type="compositionally biased region" description="Pro residues" evidence="7">
    <location>
        <begin position="601"/>
        <end position="611"/>
    </location>
</feature>
<dbReference type="Gene3D" id="3.90.480.10">
    <property type="entry name" value="Sulfite Reductase Hemoprotein,Domain 2"/>
    <property type="match status" value="1"/>
</dbReference>
<protein>
    <recommendedName>
        <fullName evidence="8">Nitrite/Sulfite reductase ferredoxin-like domain-containing protein</fullName>
    </recommendedName>
</protein>
<evidence type="ECO:0000259" key="8">
    <source>
        <dbReference type="Pfam" id="PF03460"/>
    </source>
</evidence>
<dbReference type="InterPro" id="IPR005117">
    <property type="entry name" value="NiRdtase/SiRdtase_haem-b_fer"/>
</dbReference>
<keyword evidence="2" id="KW-0349">Heme</keyword>
<evidence type="ECO:0000313" key="9">
    <source>
        <dbReference type="EMBL" id="GFE38754.1"/>
    </source>
</evidence>
<keyword evidence="6" id="KW-0411">Iron-sulfur</keyword>
<dbReference type="GO" id="GO:0016491">
    <property type="term" value="F:oxidoreductase activity"/>
    <property type="evidence" value="ECO:0007669"/>
    <property type="project" value="UniProtKB-KW"/>
</dbReference>
<sequence length="621" mass="63103">MDGGSSWLTRQLPGSQWRDRAGFAPGFLPGALRPCAVAGVRWASRPTDLHSKGLRPGKVSGPPDRPQRDGGARLRARIRAGTVAGSGPDDPPAPVGMLAPMPPSPSPRPHGTEPPIRDRGDACPGALRLHSAADGHLARVRLPAGDLTVRQAEALADAADRLGDGHLSLTSRGNAELRGLPDGCGAQLAALLRDAGLLPSERHERIRNILASPLAGLDRHTPADVRLWARALDQLLCASNSATALSGRFLFVLDDGRGDVATLGGDVSLVAEGGWGLSGSGCPDGAGGSALLRVGDDPAALRIAGPDVPRAALAAAEAFLAAAEASGSGAWRVRELPDGYGLTARVVAERLHAAGMGAAYVAGTAYVAGAAGEAAQVATASAPYTAPAPYADSSAPGVIEGADGERALSVLAQLGRLSVAQWRLLTGVADADGVGALRLTPWRGIVIPGLSADTADARLRELSDAGLITDPDSPWHRIGACTGRPGCAKSRTDVRADATASVRAGTPVPVAVPVDGPVPVPGPDGIPDPDDDPVPVPDPAPVPGEGVPSLAPGAPRPDKPALRHLPVYWSGCERRCGHPHGAWVDVLATADGYRVSVVRPESPPAAPPAPATPATATSRAS</sequence>
<dbReference type="PANTHER" id="PTHR32439:SF9">
    <property type="entry name" value="BLR3264 PROTEIN"/>
    <property type="match status" value="1"/>
</dbReference>
<feature type="region of interest" description="Disordered" evidence="7">
    <location>
        <begin position="45"/>
        <end position="122"/>
    </location>
</feature>
<keyword evidence="3" id="KW-0479">Metal-binding</keyword>
<comment type="caution">
    <text evidence="9">The sequence shown here is derived from an EMBL/GenBank/DDBJ whole genome shotgun (WGS) entry which is preliminary data.</text>
</comment>
<keyword evidence="5" id="KW-0408">Iron</keyword>
<dbReference type="InterPro" id="IPR036136">
    <property type="entry name" value="Nit/Sulf_reduc_fer-like_dom_sf"/>
</dbReference>